<evidence type="ECO:0000313" key="5">
    <source>
        <dbReference type="Proteomes" id="UP000000304"/>
    </source>
</evidence>
<dbReference type="STRING" id="7240.B4QLH7"/>
<dbReference type="GO" id="GO:0007411">
    <property type="term" value="P:axon guidance"/>
    <property type="evidence" value="ECO:0007669"/>
    <property type="project" value="EnsemblMetazoa"/>
</dbReference>
<name>B4QLH7_DROSI</name>
<dbReference type="Proteomes" id="UP000000304">
    <property type="component" value="Chromosome 3L"/>
</dbReference>
<dbReference type="HOGENOM" id="CLU_334224_0_0_1"/>
<dbReference type="Gene3D" id="3.40.525.10">
    <property type="entry name" value="CRAL-TRIO lipid binding domain"/>
    <property type="match status" value="1"/>
</dbReference>
<dbReference type="GO" id="GO:0030036">
    <property type="term" value="P:actin cytoskeleton organization"/>
    <property type="evidence" value="ECO:0007669"/>
    <property type="project" value="EnsemblMetazoa"/>
</dbReference>
<dbReference type="CDD" id="cd13240">
    <property type="entry name" value="PH1_Kalirin_Trio_like"/>
    <property type="match status" value="1"/>
</dbReference>
<evidence type="ECO:0000256" key="2">
    <source>
        <dbReference type="SAM" id="MobiDB-lite"/>
    </source>
</evidence>
<dbReference type="InterPro" id="IPR011993">
    <property type="entry name" value="PH-like_dom_sf"/>
</dbReference>
<accession>B4QLH7</accession>
<dbReference type="Gene3D" id="1.20.58.60">
    <property type="match status" value="1"/>
</dbReference>
<dbReference type="SUPFAM" id="SSF46966">
    <property type="entry name" value="Spectrin repeat"/>
    <property type="match status" value="1"/>
</dbReference>
<dbReference type="Pfam" id="PF00435">
    <property type="entry name" value="Spectrin"/>
    <property type="match status" value="1"/>
</dbReference>
<feature type="domain" description="PH" evidence="3">
    <location>
        <begin position="492"/>
        <end position="604"/>
    </location>
</feature>
<dbReference type="GO" id="GO:0031234">
    <property type="term" value="C:extrinsic component of cytoplasmic side of plasma membrane"/>
    <property type="evidence" value="ECO:0007669"/>
    <property type="project" value="EnsemblMetazoa"/>
</dbReference>
<dbReference type="InterPro" id="IPR036865">
    <property type="entry name" value="CRAL-TRIO_dom_sf"/>
</dbReference>
<dbReference type="PANTHER" id="PTHR22826:SF106">
    <property type="entry name" value="TRIO, ISOFORM A"/>
    <property type="match status" value="1"/>
</dbReference>
<feature type="compositionally biased region" description="Low complexity" evidence="2">
    <location>
        <begin position="253"/>
        <end position="273"/>
    </location>
</feature>
<dbReference type="PANTHER" id="PTHR22826">
    <property type="entry name" value="RHO GUANINE EXCHANGE FACTOR-RELATED"/>
    <property type="match status" value="1"/>
</dbReference>
<evidence type="ECO:0000256" key="1">
    <source>
        <dbReference type="ARBA" id="ARBA00022658"/>
    </source>
</evidence>
<dbReference type="SMART" id="SM00150">
    <property type="entry name" value="SPEC"/>
    <property type="match status" value="2"/>
</dbReference>
<dbReference type="PhylomeDB" id="B4QLH7"/>
<dbReference type="InterPro" id="IPR001251">
    <property type="entry name" value="CRAL-TRIO_dom"/>
</dbReference>
<feature type="region of interest" description="Disordered" evidence="2">
    <location>
        <begin position="613"/>
        <end position="689"/>
    </location>
</feature>
<dbReference type="InterPro" id="IPR047054">
    <property type="entry name" value="Kalirin_TRIO_PH_1"/>
</dbReference>
<dbReference type="InterPro" id="IPR001849">
    <property type="entry name" value="PH_domain"/>
</dbReference>
<dbReference type="GO" id="GO:0007412">
    <property type="term" value="P:axon target recognition"/>
    <property type="evidence" value="ECO:0007669"/>
    <property type="project" value="EnsemblMetazoa"/>
</dbReference>
<dbReference type="InterPro" id="IPR055251">
    <property type="entry name" value="SOS1_NGEF_PH"/>
</dbReference>
<keyword evidence="1" id="KW-0344">Guanine-nucleotide releasing factor</keyword>
<protein>
    <submittedName>
        <fullName evidence="4">GD13500</fullName>
    </submittedName>
</protein>
<dbReference type="GO" id="GO:0005737">
    <property type="term" value="C:cytoplasm"/>
    <property type="evidence" value="ECO:0007669"/>
    <property type="project" value="TreeGrafter"/>
</dbReference>
<proteinExistence type="predicted"/>
<dbReference type="GO" id="GO:0035025">
    <property type="term" value="P:positive regulation of Rho protein signal transduction"/>
    <property type="evidence" value="ECO:0007669"/>
    <property type="project" value="EnsemblMetazoa"/>
</dbReference>
<dbReference type="InterPro" id="IPR002017">
    <property type="entry name" value="Spectrin_repeat"/>
</dbReference>
<sequence>MDGQRARDLLTLLQERVVFLTGGRDRRGGPLLCFPATPRRDRLKPEDLRRLLSYLISIPSDAAKNLGFTVIIDMRGNGNCSTNVKTILKVLQEHFSANIHNVVIIKPDNFWQKQRASISSHKYKFETTTVSIESLNKIAESHQLTGDFEGQQLYDHQQWTDARLAIEDFFWQAGDMADRIDDLQEDLNRNDFAEDVPLARHAIDHHNEMRKKITKLPIEDLDMQGKKLLAKINAMAPPGGQAPTNSGGPEMDSGPSSAGQQSQPSQQSRSVGGNPDMSAAVNKALRQIELIHTGQEKLLMLWQHKKVKLDQCFQWRLFEQDCEKMFDWILHNRDVFQMSYVEIGHNYSVAKSLQDEHQKFAVASMNVSVNIDRILAVAARLIESQHYAAQHIKTLAQRLDRTWKDFAAGLDERTAVLQLSVLFPTGRTVLHSVPAGQPHVSSQLCLGYQSLKRHPDSSVLLRRHANQEPECAHVLQDDDAMHLSLLENCDVSVDKLGEVVLQDAFQAWDTKQIIRKGRERRVFLFELYLLFAKEVKESNVVKYQFKSKLMTTDMGITEHIEGDETKFAVWTGRSPMLSDCRIVLKATSLETKQIWVKKLREVMQETCFSGTSLTLPKSPAKHSGSSQRSSRDLDEQLTENDHDRCSLASFGSGNTTDSDNKVALSSKKNFASSPTSHGSSLHPHPQPTHLALHPRVVDSAAIGQLN</sequence>
<dbReference type="AlphaFoldDB" id="B4QLH7"/>
<dbReference type="SMART" id="SM00516">
    <property type="entry name" value="SEC14"/>
    <property type="match status" value="1"/>
</dbReference>
<dbReference type="SMART" id="SM00233">
    <property type="entry name" value="PH"/>
    <property type="match status" value="1"/>
</dbReference>
<organism evidence="4 5">
    <name type="scientific">Drosophila simulans</name>
    <name type="common">Fruit fly</name>
    <dbReference type="NCBI Taxonomy" id="7240"/>
    <lineage>
        <taxon>Eukaryota</taxon>
        <taxon>Metazoa</taxon>
        <taxon>Ecdysozoa</taxon>
        <taxon>Arthropoda</taxon>
        <taxon>Hexapoda</taxon>
        <taxon>Insecta</taxon>
        <taxon>Pterygota</taxon>
        <taxon>Neoptera</taxon>
        <taxon>Endopterygota</taxon>
        <taxon>Diptera</taxon>
        <taxon>Brachycera</taxon>
        <taxon>Muscomorpha</taxon>
        <taxon>Ephydroidea</taxon>
        <taxon>Drosophilidae</taxon>
        <taxon>Drosophila</taxon>
        <taxon>Sophophora</taxon>
    </lineage>
</organism>
<keyword evidence="5" id="KW-1185">Reference proteome</keyword>
<dbReference type="GO" id="GO:0007480">
    <property type="term" value="P:imaginal disc-derived leg morphogenesis"/>
    <property type="evidence" value="ECO:0007669"/>
    <property type="project" value="EnsemblMetazoa"/>
</dbReference>
<dbReference type="GO" id="GO:0005085">
    <property type="term" value="F:guanyl-nucleotide exchange factor activity"/>
    <property type="evidence" value="ECO:0007669"/>
    <property type="project" value="UniProtKB-KW"/>
</dbReference>
<evidence type="ECO:0000259" key="3">
    <source>
        <dbReference type="PROSITE" id="PS50003"/>
    </source>
</evidence>
<dbReference type="InterPro" id="IPR051336">
    <property type="entry name" value="RhoGEF_Guanine_NuclExch_SF"/>
</dbReference>
<dbReference type="GO" id="GO:0050770">
    <property type="term" value="P:regulation of axonogenesis"/>
    <property type="evidence" value="ECO:0007669"/>
    <property type="project" value="EnsemblMetazoa"/>
</dbReference>
<dbReference type="InterPro" id="IPR018159">
    <property type="entry name" value="Spectrin/alpha-actinin"/>
</dbReference>
<feature type="compositionally biased region" description="Polar residues" evidence="2">
    <location>
        <begin position="666"/>
        <end position="679"/>
    </location>
</feature>
<dbReference type="CDD" id="cd00170">
    <property type="entry name" value="SEC14"/>
    <property type="match status" value="1"/>
</dbReference>
<dbReference type="GO" id="GO:0016319">
    <property type="term" value="P:mushroom body development"/>
    <property type="evidence" value="ECO:0007669"/>
    <property type="project" value="EnsemblMetazoa"/>
</dbReference>
<dbReference type="SUPFAM" id="SSF50729">
    <property type="entry name" value="PH domain-like"/>
    <property type="match status" value="1"/>
</dbReference>
<dbReference type="EMBL" id="CM000363">
    <property type="protein sequence ID" value="EDX08750.1"/>
    <property type="molecule type" value="Genomic_DNA"/>
</dbReference>
<dbReference type="PROSITE" id="PS50003">
    <property type="entry name" value="PH_DOMAIN"/>
    <property type="match status" value="1"/>
</dbReference>
<dbReference type="Gene3D" id="2.30.29.30">
    <property type="entry name" value="Pleckstrin-homology domain (PH domain)/Phosphotyrosine-binding domain (PTB)"/>
    <property type="match status" value="1"/>
</dbReference>
<dbReference type="Pfam" id="PF22697">
    <property type="entry name" value="SOS1_NGEF_PH"/>
    <property type="match status" value="1"/>
</dbReference>
<feature type="region of interest" description="Disordered" evidence="2">
    <location>
        <begin position="235"/>
        <end position="277"/>
    </location>
</feature>
<feature type="compositionally biased region" description="Basic and acidic residues" evidence="2">
    <location>
        <begin position="629"/>
        <end position="645"/>
    </location>
</feature>
<dbReference type="GO" id="GO:0007422">
    <property type="term" value="P:peripheral nervous system development"/>
    <property type="evidence" value="ECO:0007669"/>
    <property type="project" value="EnsemblMetazoa"/>
</dbReference>
<dbReference type="SMR" id="B4QLH7"/>
<reference evidence="4 5" key="1">
    <citation type="journal article" date="2007" name="Nature">
        <title>Evolution of genes and genomes on the Drosophila phylogeny.</title>
        <authorList>
            <consortium name="Drosophila 12 Genomes Consortium"/>
            <person name="Clark A.G."/>
            <person name="Eisen M.B."/>
            <person name="Smith D.R."/>
            <person name="Bergman C.M."/>
            <person name="Oliver B."/>
            <person name="Markow T.A."/>
            <person name="Kaufman T.C."/>
            <person name="Kellis M."/>
            <person name="Gelbart W."/>
            <person name="Iyer V.N."/>
            <person name="Pollard D.A."/>
            <person name="Sackton T.B."/>
            <person name="Larracuente A.M."/>
            <person name="Singh N.D."/>
            <person name="Abad J.P."/>
            <person name="Abt D.N."/>
            <person name="Adryan B."/>
            <person name="Aguade M."/>
            <person name="Akashi H."/>
            <person name="Anderson W.W."/>
            <person name="Aquadro C.F."/>
            <person name="Ardell D.H."/>
            <person name="Arguello R."/>
            <person name="Artieri C.G."/>
            <person name="Barbash D.A."/>
            <person name="Barker D."/>
            <person name="Barsanti P."/>
            <person name="Batterham P."/>
            <person name="Batzoglou S."/>
            <person name="Begun D."/>
            <person name="Bhutkar A."/>
            <person name="Blanco E."/>
            <person name="Bosak S.A."/>
            <person name="Bradley R.K."/>
            <person name="Brand A.D."/>
            <person name="Brent M.R."/>
            <person name="Brooks A.N."/>
            <person name="Brown R.H."/>
            <person name="Butlin R.K."/>
            <person name="Caggese C."/>
            <person name="Calvi B.R."/>
            <person name="Bernardo de Carvalho A."/>
            <person name="Caspi A."/>
            <person name="Castrezana S."/>
            <person name="Celniker S.E."/>
            <person name="Chang J.L."/>
            <person name="Chapple C."/>
            <person name="Chatterji S."/>
            <person name="Chinwalla A."/>
            <person name="Civetta A."/>
            <person name="Clifton S.W."/>
            <person name="Comeron J.M."/>
            <person name="Costello J.C."/>
            <person name="Coyne J.A."/>
            <person name="Daub J."/>
            <person name="David R.G."/>
            <person name="Delcher A.L."/>
            <person name="Delehaunty K."/>
            <person name="Do C.B."/>
            <person name="Ebling H."/>
            <person name="Edwards K."/>
            <person name="Eickbush T."/>
            <person name="Evans J.D."/>
            <person name="Filipski A."/>
            <person name="Findeiss S."/>
            <person name="Freyhult E."/>
            <person name="Fulton L."/>
            <person name="Fulton R."/>
            <person name="Garcia A.C."/>
            <person name="Gardiner A."/>
            <person name="Garfield D.A."/>
            <person name="Garvin B.E."/>
            <person name="Gibson G."/>
            <person name="Gilbert D."/>
            <person name="Gnerre S."/>
            <person name="Godfrey J."/>
            <person name="Good R."/>
            <person name="Gotea V."/>
            <person name="Gravely B."/>
            <person name="Greenberg A.J."/>
            <person name="Griffiths-Jones S."/>
            <person name="Gross S."/>
            <person name="Guigo R."/>
            <person name="Gustafson E.A."/>
            <person name="Haerty W."/>
            <person name="Hahn M.W."/>
            <person name="Halligan D.L."/>
            <person name="Halpern A.L."/>
            <person name="Halter G.M."/>
            <person name="Han M.V."/>
            <person name="Heger A."/>
            <person name="Hillier L."/>
            <person name="Hinrichs A.S."/>
            <person name="Holmes I."/>
            <person name="Hoskins R.A."/>
            <person name="Hubisz M.J."/>
            <person name="Hultmark D."/>
            <person name="Huntley M.A."/>
            <person name="Jaffe D.B."/>
            <person name="Jagadeeshan S."/>
            <person name="Jeck W.R."/>
            <person name="Johnson J."/>
            <person name="Jones C.D."/>
            <person name="Jordan W.C."/>
            <person name="Karpen G.H."/>
            <person name="Kataoka E."/>
            <person name="Keightley P.D."/>
            <person name="Kheradpour P."/>
            <person name="Kirkness E.F."/>
            <person name="Koerich L.B."/>
            <person name="Kristiansen K."/>
            <person name="Kudrna D."/>
            <person name="Kulathinal R.J."/>
            <person name="Kumar S."/>
            <person name="Kwok R."/>
            <person name="Lander E."/>
            <person name="Langley C.H."/>
            <person name="Lapoint R."/>
            <person name="Lazzaro B.P."/>
            <person name="Lee S.J."/>
            <person name="Levesque L."/>
            <person name="Li R."/>
            <person name="Lin C.F."/>
            <person name="Lin M.F."/>
            <person name="Lindblad-Toh K."/>
            <person name="Llopart A."/>
            <person name="Long M."/>
            <person name="Low L."/>
            <person name="Lozovsky E."/>
            <person name="Lu J."/>
            <person name="Luo M."/>
            <person name="Machado C.A."/>
            <person name="Makalowski W."/>
            <person name="Marzo M."/>
            <person name="Matsuda M."/>
            <person name="Matzkin L."/>
            <person name="McAllister B."/>
            <person name="McBride C.S."/>
            <person name="McKernan B."/>
            <person name="McKernan K."/>
            <person name="Mendez-Lago M."/>
            <person name="Minx P."/>
            <person name="Mollenhauer M.U."/>
            <person name="Montooth K."/>
            <person name="Mount S.M."/>
            <person name="Mu X."/>
            <person name="Myers E."/>
            <person name="Negre B."/>
            <person name="Newfeld S."/>
            <person name="Nielsen R."/>
            <person name="Noor M.A."/>
            <person name="O'Grady P."/>
            <person name="Pachter L."/>
            <person name="Papaceit M."/>
            <person name="Parisi M.J."/>
            <person name="Parisi M."/>
            <person name="Parts L."/>
            <person name="Pedersen J.S."/>
            <person name="Pesole G."/>
            <person name="Phillippy A.M."/>
            <person name="Ponting C.P."/>
            <person name="Pop M."/>
            <person name="Porcelli D."/>
            <person name="Powell J.R."/>
            <person name="Prohaska S."/>
            <person name="Pruitt K."/>
            <person name="Puig M."/>
            <person name="Quesneville H."/>
            <person name="Ram K.R."/>
            <person name="Rand D."/>
            <person name="Rasmussen M.D."/>
            <person name="Reed L.K."/>
            <person name="Reenan R."/>
            <person name="Reily A."/>
            <person name="Remington K.A."/>
            <person name="Rieger T.T."/>
            <person name="Ritchie M.G."/>
            <person name="Robin C."/>
            <person name="Rogers Y.H."/>
            <person name="Rohde C."/>
            <person name="Rozas J."/>
            <person name="Rubenfield M.J."/>
            <person name="Ruiz A."/>
            <person name="Russo S."/>
            <person name="Salzberg S.L."/>
            <person name="Sanchez-Gracia A."/>
            <person name="Saranga D.J."/>
            <person name="Sato H."/>
            <person name="Schaeffer S.W."/>
            <person name="Schatz M.C."/>
            <person name="Schlenke T."/>
            <person name="Schwartz R."/>
            <person name="Segarra C."/>
            <person name="Singh R.S."/>
            <person name="Sirot L."/>
            <person name="Sirota M."/>
            <person name="Sisneros N.B."/>
            <person name="Smith C.D."/>
            <person name="Smith T.F."/>
            <person name="Spieth J."/>
            <person name="Stage D.E."/>
            <person name="Stark A."/>
            <person name="Stephan W."/>
            <person name="Strausberg R.L."/>
            <person name="Strempel S."/>
            <person name="Sturgill D."/>
            <person name="Sutton G."/>
            <person name="Sutton G.G."/>
            <person name="Tao W."/>
            <person name="Teichmann S."/>
            <person name="Tobari Y.N."/>
            <person name="Tomimura Y."/>
            <person name="Tsolas J.M."/>
            <person name="Valente V.L."/>
            <person name="Venter E."/>
            <person name="Venter J.C."/>
            <person name="Vicario S."/>
            <person name="Vieira F.G."/>
            <person name="Vilella A.J."/>
            <person name="Villasante A."/>
            <person name="Walenz B."/>
            <person name="Wang J."/>
            <person name="Wasserman M."/>
            <person name="Watts T."/>
            <person name="Wilson D."/>
            <person name="Wilson R.K."/>
            <person name="Wing R.A."/>
            <person name="Wolfner M.F."/>
            <person name="Wong A."/>
            <person name="Wong G.K."/>
            <person name="Wu C.I."/>
            <person name="Wu G."/>
            <person name="Yamamoto D."/>
            <person name="Yang H.P."/>
            <person name="Yang S.P."/>
            <person name="Yorke J.A."/>
            <person name="Yoshida K."/>
            <person name="Zdobnov E."/>
            <person name="Zhang P."/>
            <person name="Zhang Y."/>
            <person name="Zimin A.V."/>
            <person name="Baldwin J."/>
            <person name="Abdouelleil A."/>
            <person name="Abdulkadir J."/>
            <person name="Abebe A."/>
            <person name="Abera B."/>
            <person name="Abreu J."/>
            <person name="Acer S.C."/>
            <person name="Aftuck L."/>
            <person name="Alexander A."/>
            <person name="An P."/>
            <person name="Anderson E."/>
            <person name="Anderson S."/>
            <person name="Arachi H."/>
            <person name="Azer M."/>
            <person name="Bachantsang P."/>
            <person name="Barry A."/>
            <person name="Bayul T."/>
            <person name="Berlin A."/>
            <person name="Bessette D."/>
            <person name="Bloom T."/>
            <person name="Blye J."/>
            <person name="Boguslavskiy L."/>
            <person name="Bonnet C."/>
            <person name="Boukhgalter B."/>
            <person name="Bourzgui I."/>
            <person name="Brown A."/>
            <person name="Cahill P."/>
            <person name="Channer S."/>
            <person name="Cheshatsang Y."/>
            <person name="Chuda L."/>
            <person name="Citroen M."/>
            <person name="Collymore A."/>
            <person name="Cooke P."/>
            <person name="Costello M."/>
            <person name="D'Aco K."/>
            <person name="Daza R."/>
            <person name="De Haan G."/>
            <person name="DeGray S."/>
            <person name="DeMaso C."/>
            <person name="Dhargay N."/>
            <person name="Dooley K."/>
            <person name="Dooley E."/>
            <person name="Doricent M."/>
            <person name="Dorje P."/>
            <person name="Dorjee K."/>
            <person name="Dupes A."/>
            <person name="Elong R."/>
            <person name="Falk J."/>
            <person name="Farina A."/>
            <person name="Faro S."/>
            <person name="Ferguson D."/>
            <person name="Fisher S."/>
            <person name="Foley C.D."/>
            <person name="Franke A."/>
            <person name="Friedrich D."/>
            <person name="Gadbois L."/>
            <person name="Gearin G."/>
            <person name="Gearin C.R."/>
            <person name="Giannoukos G."/>
            <person name="Goode T."/>
            <person name="Graham J."/>
            <person name="Grandbois E."/>
            <person name="Grewal S."/>
            <person name="Gyaltsen K."/>
            <person name="Hafez N."/>
            <person name="Hagos B."/>
            <person name="Hall J."/>
            <person name="Henson C."/>
            <person name="Hollinger A."/>
            <person name="Honan T."/>
            <person name="Huard M.D."/>
            <person name="Hughes L."/>
            <person name="Hurhula B."/>
            <person name="Husby M.E."/>
            <person name="Kamat A."/>
            <person name="Kanga B."/>
            <person name="Kashin S."/>
            <person name="Khazanovich D."/>
            <person name="Kisner P."/>
            <person name="Lance K."/>
            <person name="Lara M."/>
            <person name="Lee W."/>
            <person name="Lennon N."/>
            <person name="Letendre F."/>
            <person name="LeVine R."/>
            <person name="Lipovsky A."/>
            <person name="Liu X."/>
            <person name="Liu J."/>
            <person name="Liu S."/>
            <person name="Lokyitsang T."/>
            <person name="Lokyitsang Y."/>
            <person name="Lubonja R."/>
            <person name="Lui A."/>
            <person name="MacDonald P."/>
            <person name="Magnisalis V."/>
            <person name="Maru K."/>
            <person name="Matthews C."/>
            <person name="McCusker W."/>
            <person name="McDonough S."/>
            <person name="Mehta T."/>
            <person name="Meldrim J."/>
            <person name="Meneus L."/>
            <person name="Mihai O."/>
            <person name="Mihalev A."/>
            <person name="Mihova T."/>
            <person name="Mittelman R."/>
            <person name="Mlenga V."/>
            <person name="Montmayeur A."/>
            <person name="Mulrain L."/>
            <person name="Navidi A."/>
            <person name="Naylor J."/>
            <person name="Negash T."/>
            <person name="Nguyen T."/>
            <person name="Nguyen N."/>
            <person name="Nicol R."/>
            <person name="Norbu C."/>
            <person name="Norbu N."/>
            <person name="Novod N."/>
            <person name="O'Neill B."/>
            <person name="Osman S."/>
            <person name="Markiewicz E."/>
            <person name="Oyono O.L."/>
            <person name="Patti C."/>
            <person name="Phunkhang P."/>
            <person name="Pierre F."/>
            <person name="Priest M."/>
            <person name="Raghuraman S."/>
            <person name="Rege F."/>
            <person name="Reyes R."/>
            <person name="Rise C."/>
            <person name="Rogov P."/>
            <person name="Ross K."/>
            <person name="Ryan E."/>
            <person name="Settipalli S."/>
            <person name="Shea T."/>
            <person name="Sherpa N."/>
            <person name="Shi L."/>
            <person name="Shih D."/>
            <person name="Sparrow T."/>
            <person name="Spaulding J."/>
            <person name="Stalker J."/>
            <person name="Stange-Thomann N."/>
            <person name="Stavropoulos S."/>
            <person name="Stone C."/>
            <person name="Strader C."/>
            <person name="Tesfaye S."/>
            <person name="Thomson T."/>
            <person name="Thoulutsang Y."/>
            <person name="Thoulutsang D."/>
            <person name="Topham K."/>
            <person name="Topping I."/>
            <person name="Tsamla T."/>
            <person name="Vassiliev H."/>
            <person name="Vo A."/>
            <person name="Wangchuk T."/>
            <person name="Wangdi T."/>
            <person name="Weiand M."/>
            <person name="Wilkinson J."/>
            <person name="Wilson A."/>
            <person name="Yadav S."/>
            <person name="Young G."/>
            <person name="Yu Q."/>
            <person name="Zembek L."/>
            <person name="Zhong D."/>
            <person name="Zimmer A."/>
            <person name="Zwirko Z."/>
            <person name="Jaffe D.B."/>
            <person name="Alvarez P."/>
            <person name="Brockman W."/>
            <person name="Butler J."/>
            <person name="Chin C."/>
            <person name="Gnerre S."/>
            <person name="Grabherr M."/>
            <person name="Kleber M."/>
            <person name="Mauceli E."/>
            <person name="MacCallum I."/>
        </authorList>
    </citation>
    <scope>NUCLEOTIDE SEQUENCE [LARGE SCALE GENOMIC DNA]</scope>
    <source>
        <strain evidence="5">white501</strain>
    </source>
</reference>
<dbReference type="Pfam" id="PF13716">
    <property type="entry name" value="CRAL_TRIO_2"/>
    <property type="match status" value="1"/>
</dbReference>
<dbReference type="GO" id="GO:0045887">
    <property type="term" value="P:positive regulation of synaptic assembly at neuromuscular junction"/>
    <property type="evidence" value="ECO:0007669"/>
    <property type="project" value="EnsemblMetazoa"/>
</dbReference>
<gene>
    <name evidence="4" type="primary">Dsim\GD13500</name>
    <name evidence="4" type="ORF">Dsim_GD13500</name>
</gene>
<dbReference type="OrthoDB" id="10256089at2759"/>
<dbReference type="GO" id="GO:0030426">
    <property type="term" value="C:growth cone"/>
    <property type="evidence" value="ECO:0007669"/>
    <property type="project" value="EnsemblMetazoa"/>
</dbReference>
<evidence type="ECO:0000313" key="4">
    <source>
        <dbReference type="EMBL" id="EDX08750.1"/>
    </source>
</evidence>